<reference evidence="1 2" key="1">
    <citation type="submission" date="2022-12" db="EMBL/GenBank/DDBJ databases">
        <title>Chromosome-level genome of Tegillarca granosa.</title>
        <authorList>
            <person name="Kim J."/>
        </authorList>
    </citation>
    <scope>NUCLEOTIDE SEQUENCE [LARGE SCALE GENOMIC DNA]</scope>
    <source>
        <strain evidence="1">Teg-2019</strain>
        <tissue evidence="1">Adductor muscle</tissue>
    </source>
</reference>
<evidence type="ECO:0000313" key="2">
    <source>
        <dbReference type="Proteomes" id="UP001217089"/>
    </source>
</evidence>
<accession>A0ABQ9E8X3</accession>
<dbReference type="Proteomes" id="UP001217089">
    <property type="component" value="Unassembled WGS sequence"/>
</dbReference>
<keyword evidence="2" id="KW-1185">Reference proteome</keyword>
<dbReference type="EMBL" id="JARBDR010000918">
    <property type="protein sequence ID" value="KAJ8301789.1"/>
    <property type="molecule type" value="Genomic_DNA"/>
</dbReference>
<comment type="caution">
    <text evidence="1">The sequence shown here is derived from an EMBL/GenBank/DDBJ whole genome shotgun (WGS) entry which is preliminary data.</text>
</comment>
<name>A0ABQ9E8X3_TEGGR</name>
<sequence length="124" mass="13921">MVDLWGNCVEEDLILIGGEERRIVIEKGHYDDGVPCITVIADGGWSKRSHRHSYNALGANLEKLVDENPHYKGKGELSKAALKCAIRLRTGENNSKSAATKLDKDIHNSVHHVFDDHPKLHRFL</sequence>
<proteinExistence type="predicted"/>
<protein>
    <submittedName>
        <fullName evidence="1">Uncharacterized protein</fullName>
    </submittedName>
</protein>
<organism evidence="1 2">
    <name type="scientific">Tegillarca granosa</name>
    <name type="common">Malaysian cockle</name>
    <name type="synonym">Anadara granosa</name>
    <dbReference type="NCBI Taxonomy" id="220873"/>
    <lineage>
        <taxon>Eukaryota</taxon>
        <taxon>Metazoa</taxon>
        <taxon>Spiralia</taxon>
        <taxon>Lophotrochozoa</taxon>
        <taxon>Mollusca</taxon>
        <taxon>Bivalvia</taxon>
        <taxon>Autobranchia</taxon>
        <taxon>Pteriomorphia</taxon>
        <taxon>Arcoida</taxon>
        <taxon>Arcoidea</taxon>
        <taxon>Arcidae</taxon>
        <taxon>Tegillarca</taxon>
    </lineage>
</organism>
<evidence type="ECO:0000313" key="1">
    <source>
        <dbReference type="EMBL" id="KAJ8301789.1"/>
    </source>
</evidence>
<gene>
    <name evidence="1" type="ORF">KUTeg_020776</name>
</gene>